<dbReference type="EMBL" id="QVMU01000001">
    <property type="protein sequence ID" value="RJX75695.1"/>
    <property type="molecule type" value="Genomic_DNA"/>
</dbReference>
<gene>
    <name evidence="3" type="ORF">DZ860_03190</name>
</gene>
<accession>A0A3A6QSF0</accession>
<dbReference type="InterPro" id="IPR003346">
    <property type="entry name" value="Transposase_20"/>
</dbReference>
<dbReference type="Pfam" id="PF02371">
    <property type="entry name" value="Transposase_20"/>
    <property type="match status" value="1"/>
</dbReference>
<organism evidence="3 4">
    <name type="scientific">Vibrio sinensis</name>
    <dbReference type="NCBI Taxonomy" id="2302434"/>
    <lineage>
        <taxon>Bacteria</taxon>
        <taxon>Pseudomonadati</taxon>
        <taxon>Pseudomonadota</taxon>
        <taxon>Gammaproteobacteria</taxon>
        <taxon>Vibrionales</taxon>
        <taxon>Vibrionaceae</taxon>
        <taxon>Vibrio</taxon>
    </lineage>
</organism>
<feature type="domain" description="Transposase IS116/IS110/IS902 C-terminal" evidence="2">
    <location>
        <begin position="194"/>
        <end position="277"/>
    </location>
</feature>
<dbReference type="Pfam" id="PF01548">
    <property type="entry name" value="DEDD_Tnp_IS110"/>
    <property type="match status" value="1"/>
</dbReference>
<proteinExistence type="predicted"/>
<dbReference type="AlphaFoldDB" id="A0A3A6QSF0"/>
<comment type="caution">
    <text evidence="3">The sequence shown here is derived from an EMBL/GenBank/DDBJ whole genome shotgun (WGS) entry which is preliminary data.</text>
</comment>
<dbReference type="InterPro" id="IPR047650">
    <property type="entry name" value="Transpos_IS110"/>
</dbReference>
<dbReference type="RefSeq" id="WP_207890583.1">
    <property type="nucleotide sequence ID" value="NZ_QVMU01000001.1"/>
</dbReference>
<feature type="domain" description="Transposase IS110-like N-terminal" evidence="1">
    <location>
        <begin position="11"/>
        <end position="151"/>
    </location>
</feature>
<dbReference type="Proteomes" id="UP000273252">
    <property type="component" value="Unassembled WGS sequence"/>
</dbReference>
<keyword evidence="4" id="KW-1185">Reference proteome</keyword>
<dbReference type="GO" id="GO:0006313">
    <property type="term" value="P:DNA transposition"/>
    <property type="evidence" value="ECO:0007669"/>
    <property type="project" value="InterPro"/>
</dbReference>
<dbReference type="InterPro" id="IPR002525">
    <property type="entry name" value="Transp_IS110-like_N"/>
</dbReference>
<dbReference type="PANTHER" id="PTHR33055">
    <property type="entry name" value="TRANSPOSASE FOR INSERTION SEQUENCE ELEMENT IS1111A"/>
    <property type="match status" value="1"/>
</dbReference>
<dbReference type="NCBIfam" id="NF033542">
    <property type="entry name" value="transpos_IS110"/>
    <property type="match status" value="1"/>
</dbReference>
<evidence type="ECO:0000259" key="1">
    <source>
        <dbReference type="Pfam" id="PF01548"/>
    </source>
</evidence>
<name>A0A3A6QSF0_9VIBR</name>
<reference evidence="3 4" key="1">
    <citation type="submission" date="2018-08" db="EMBL/GenBank/DDBJ databases">
        <title>Vibrio isolated from the Eastern China Marginal Seas.</title>
        <authorList>
            <person name="Li Y."/>
        </authorList>
    </citation>
    <scope>NUCLEOTIDE SEQUENCE [LARGE SCALE GENOMIC DNA]</scope>
    <source>
        <strain evidence="3 4">BEI233</strain>
    </source>
</reference>
<protein>
    <submittedName>
        <fullName evidence="3">IS110 family transposase</fullName>
    </submittedName>
</protein>
<dbReference type="GO" id="GO:0004803">
    <property type="term" value="F:transposase activity"/>
    <property type="evidence" value="ECO:0007669"/>
    <property type="project" value="InterPro"/>
</dbReference>
<evidence type="ECO:0000259" key="2">
    <source>
        <dbReference type="Pfam" id="PF02371"/>
    </source>
</evidence>
<evidence type="ECO:0000313" key="4">
    <source>
        <dbReference type="Proteomes" id="UP000273252"/>
    </source>
</evidence>
<dbReference type="GO" id="GO:0003677">
    <property type="term" value="F:DNA binding"/>
    <property type="evidence" value="ECO:0007669"/>
    <property type="project" value="InterPro"/>
</dbReference>
<dbReference type="PANTHER" id="PTHR33055:SF13">
    <property type="entry name" value="TRANSPOSASE"/>
    <property type="match status" value="1"/>
</dbReference>
<sequence>MNTNTLQNINVGVDTGKSQLDIYIHPLDIYFTVPNTEKGIIEAIKTIQKHRPQRVVIEATGRLEMPFILACDKANLPYVIANPLHVKRFAGAIGQRAKNDRLDAALIAHYAEAIQPKLTQLKSENIRLMSDLVTRRNQLLSMQTMEKNRIQVLPQSLASSIKPILTALKNQITKIEEKITKLIDTCPEYQTKNELLQSMPGVGKIVAASIISNVPELGYITNKQASSLIGVAPITRESGRLKGKRMIQGGRAQVRTVLYMAMMSAIQCNPIFKATYERLLAVGKPKKVAIVACMRKMVVILNSMLRDGVMWDKDSAKN</sequence>
<evidence type="ECO:0000313" key="3">
    <source>
        <dbReference type="EMBL" id="RJX75695.1"/>
    </source>
</evidence>